<organism evidence="5 6">
    <name type="scientific">Paenibacillus lacisoli</name>
    <dbReference type="NCBI Taxonomy" id="3064525"/>
    <lineage>
        <taxon>Bacteria</taxon>
        <taxon>Bacillati</taxon>
        <taxon>Bacillota</taxon>
        <taxon>Bacilli</taxon>
        <taxon>Bacillales</taxon>
        <taxon>Paenibacillaceae</taxon>
        <taxon>Paenibacillus</taxon>
    </lineage>
</organism>
<feature type="transmembrane region" description="Helical" evidence="4">
    <location>
        <begin position="20"/>
        <end position="39"/>
    </location>
</feature>
<evidence type="ECO:0000256" key="1">
    <source>
        <dbReference type="ARBA" id="ARBA00006739"/>
    </source>
</evidence>
<dbReference type="SUPFAM" id="SSF53448">
    <property type="entry name" value="Nucleotide-diphospho-sugar transferases"/>
    <property type="match status" value="1"/>
</dbReference>
<dbReference type="RefSeq" id="WP_305023937.1">
    <property type="nucleotide sequence ID" value="NZ_JAUQTB010000004.1"/>
</dbReference>
<dbReference type="Gene3D" id="3.90.550.10">
    <property type="entry name" value="Spore Coat Polysaccharide Biosynthesis Protein SpsA, Chain A"/>
    <property type="match status" value="1"/>
</dbReference>
<keyword evidence="2" id="KW-0328">Glycosyltransferase</keyword>
<protein>
    <submittedName>
        <fullName evidence="5">Glycosyltransferase family 2 protein</fullName>
    </submittedName>
</protein>
<evidence type="ECO:0000313" key="6">
    <source>
        <dbReference type="Proteomes" id="UP001240171"/>
    </source>
</evidence>
<comment type="caution">
    <text evidence="5">The sequence shown here is derived from an EMBL/GenBank/DDBJ whole genome shotgun (WGS) entry which is preliminary data.</text>
</comment>
<keyword evidence="4" id="KW-0812">Transmembrane</keyword>
<keyword evidence="3" id="KW-0808">Transferase</keyword>
<dbReference type="PANTHER" id="PTHR43630:SF1">
    <property type="entry name" value="POLY-BETA-1,6-N-ACETYL-D-GLUCOSAMINE SYNTHASE"/>
    <property type="match status" value="1"/>
</dbReference>
<evidence type="ECO:0000256" key="2">
    <source>
        <dbReference type="ARBA" id="ARBA00022676"/>
    </source>
</evidence>
<evidence type="ECO:0000256" key="3">
    <source>
        <dbReference type="ARBA" id="ARBA00022679"/>
    </source>
</evidence>
<dbReference type="EMBL" id="JAUQTB010000004">
    <property type="protein sequence ID" value="MDO7906736.1"/>
    <property type="molecule type" value="Genomic_DNA"/>
</dbReference>
<evidence type="ECO:0000256" key="4">
    <source>
        <dbReference type="SAM" id="Phobius"/>
    </source>
</evidence>
<accession>A0ABT9CBV4</accession>
<dbReference type="Pfam" id="PF13641">
    <property type="entry name" value="Glyco_tranf_2_3"/>
    <property type="match status" value="1"/>
</dbReference>
<dbReference type="PANTHER" id="PTHR43630">
    <property type="entry name" value="POLY-BETA-1,6-N-ACETYL-D-GLUCOSAMINE SYNTHASE"/>
    <property type="match status" value="1"/>
</dbReference>
<comment type="similarity">
    <text evidence="1">Belongs to the glycosyltransferase 2 family.</text>
</comment>
<keyword evidence="6" id="KW-1185">Reference proteome</keyword>
<sequence length="483" mass="54323">MNGKWPEVTSFFFTVVNNAIVVYIFLLTIPYLVIYLLAARKIYREHLLRPAYDEQLYEELAPPLSVLLHAQAGAVRTAEVIEHLLDINYHRYEIVVVGDMGRDDSLNRLKKEYDLKEIRSRIAYSGSGPASRQVRAVYRSERHRHVIIVDQADTGTASALNAGLAVAQYPYVAAPDLSERAELDRDAFRTLVRPLMETPLGTEVVAVGGSSGFINTGDLGFTGRKETLPRHPLVVMQVIEYLRRSLLGKVGTSQYHLLTAVSGAFALFKRSWVIEAGGYQAEGLDKDLDLILRIYRLTMDKGSLAKVVYVPEPVCWREAPASLSVLRKQRSRGQQGIFAILWKNKSMLWNRRYGLTGFVSVPYFIHTEIIGPILELCGVLLILLGFTTRLVATEISIALTVMMLLYGSLLSAGAVLMGEWRFRRYRHGFDLLRLFGLAMTESIWFRPLMMVWRCEGLLKALLSLSPAGERADTVPVADRKTAE</sequence>
<feature type="transmembrane region" description="Helical" evidence="4">
    <location>
        <begin position="395"/>
        <end position="417"/>
    </location>
</feature>
<evidence type="ECO:0000313" key="5">
    <source>
        <dbReference type="EMBL" id="MDO7906736.1"/>
    </source>
</evidence>
<proteinExistence type="inferred from homology"/>
<reference evidence="5 6" key="1">
    <citation type="submission" date="2023-07" db="EMBL/GenBank/DDBJ databases">
        <title>Paenibacillus sp. JX-17 nov. isolated from soil.</title>
        <authorList>
            <person name="Wan Y."/>
            <person name="Liu B."/>
        </authorList>
    </citation>
    <scope>NUCLEOTIDE SEQUENCE [LARGE SCALE GENOMIC DNA]</scope>
    <source>
        <strain evidence="5 6">JX-17</strain>
    </source>
</reference>
<name>A0ABT9CBV4_9BACL</name>
<dbReference type="InterPro" id="IPR029044">
    <property type="entry name" value="Nucleotide-diphossugar_trans"/>
</dbReference>
<feature type="transmembrane region" description="Helical" evidence="4">
    <location>
        <begin position="353"/>
        <end position="383"/>
    </location>
</feature>
<dbReference type="Proteomes" id="UP001240171">
    <property type="component" value="Unassembled WGS sequence"/>
</dbReference>
<dbReference type="CDD" id="cd06423">
    <property type="entry name" value="CESA_like"/>
    <property type="match status" value="1"/>
</dbReference>
<keyword evidence="4" id="KW-0472">Membrane</keyword>
<keyword evidence="4" id="KW-1133">Transmembrane helix</keyword>
<gene>
    <name evidence="5" type="ORF">Q5741_09905</name>
</gene>